<reference evidence="2" key="1">
    <citation type="journal article" date="2021" name="bioRxiv">
        <title>Whole Genome Assembly and Annotation of Northern Wild Rice, Zizania palustris L., Supports a Whole Genome Duplication in the Zizania Genus.</title>
        <authorList>
            <person name="Haas M."/>
            <person name="Kono T."/>
            <person name="Macchietto M."/>
            <person name="Millas R."/>
            <person name="McGilp L."/>
            <person name="Shao M."/>
            <person name="Duquette J."/>
            <person name="Hirsch C.N."/>
            <person name="Kimball J."/>
        </authorList>
    </citation>
    <scope>NUCLEOTIDE SEQUENCE</scope>
    <source>
        <tissue evidence="2">Fresh leaf tissue</tissue>
    </source>
</reference>
<reference evidence="2" key="2">
    <citation type="submission" date="2021-02" db="EMBL/GenBank/DDBJ databases">
        <authorList>
            <person name="Kimball J.A."/>
            <person name="Haas M.W."/>
            <person name="Macchietto M."/>
            <person name="Kono T."/>
            <person name="Duquette J."/>
            <person name="Shao M."/>
        </authorList>
    </citation>
    <scope>NUCLEOTIDE SEQUENCE</scope>
    <source>
        <tissue evidence="2">Fresh leaf tissue</tissue>
    </source>
</reference>
<accession>A0A8J5TIL6</accession>
<dbReference type="AlphaFoldDB" id="A0A8J5TIL6"/>
<sequence length="117" mass="13134">MLWRQLEKMMGNEILVIEGIKTDGTGIVKFDVFINTKEYKKVEPSGREMAGSFVCLKHQSMDNNTRGMGVETTMRLALNEILEDLGAKGDASVKVTLVPRHGIVRIGGLRIYYSEEE</sequence>
<dbReference type="PANTHER" id="PTHR36608">
    <property type="entry name" value="POLYPHENOL OXIDASE C, CHLOROPLASTIC-LIKE"/>
    <property type="match status" value="1"/>
</dbReference>
<protein>
    <recommendedName>
        <fullName evidence="1">Polyphenol oxidase C-terminal domain-containing protein</fullName>
    </recommendedName>
</protein>
<dbReference type="OrthoDB" id="6132182at2759"/>
<evidence type="ECO:0000259" key="1">
    <source>
        <dbReference type="Pfam" id="PF12143"/>
    </source>
</evidence>
<evidence type="ECO:0000313" key="2">
    <source>
        <dbReference type="EMBL" id="KAG8078186.1"/>
    </source>
</evidence>
<proteinExistence type="predicted"/>
<dbReference type="Proteomes" id="UP000729402">
    <property type="component" value="Unassembled WGS sequence"/>
</dbReference>
<gene>
    <name evidence="2" type="ORF">GUJ93_ZPchr0007g3447</name>
</gene>
<organism evidence="2 3">
    <name type="scientific">Zizania palustris</name>
    <name type="common">Northern wild rice</name>
    <dbReference type="NCBI Taxonomy" id="103762"/>
    <lineage>
        <taxon>Eukaryota</taxon>
        <taxon>Viridiplantae</taxon>
        <taxon>Streptophyta</taxon>
        <taxon>Embryophyta</taxon>
        <taxon>Tracheophyta</taxon>
        <taxon>Spermatophyta</taxon>
        <taxon>Magnoliopsida</taxon>
        <taxon>Liliopsida</taxon>
        <taxon>Poales</taxon>
        <taxon>Poaceae</taxon>
        <taxon>BOP clade</taxon>
        <taxon>Oryzoideae</taxon>
        <taxon>Oryzeae</taxon>
        <taxon>Zizaniinae</taxon>
        <taxon>Zizania</taxon>
    </lineage>
</organism>
<comment type="caution">
    <text evidence="2">The sequence shown here is derived from an EMBL/GenBank/DDBJ whole genome shotgun (WGS) entry which is preliminary data.</text>
</comment>
<dbReference type="EMBL" id="JAAALK010000282">
    <property type="protein sequence ID" value="KAG8078186.1"/>
    <property type="molecule type" value="Genomic_DNA"/>
</dbReference>
<dbReference type="Pfam" id="PF12143">
    <property type="entry name" value="PPO1_KFDV"/>
    <property type="match status" value="1"/>
</dbReference>
<evidence type="ECO:0000313" key="3">
    <source>
        <dbReference type="Proteomes" id="UP000729402"/>
    </source>
</evidence>
<dbReference type="GO" id="GO:0004097">
    <property type="term" value="F:catechol oxidase activity"/>
    <property type="evidence" value="ECO:0007669"/>
    <property type="project" value="InterPro"/>
</dbReference>
<keyword evidence="3" id="KW-1185">Reference proteome</keyword>
<name>A0A8J5TIL6_ZIZPA</name>
<feature type="domain" description="Polyphenol oxidase C-terminal" evidence="1">
    <location>
        <begin position="3"/>
        <end position="112"/>
    </location>
</feature>
<dbReference type="InterPro" id="IPR022740">
    <property type="entry name" value="Polyphenol_oxidase_C"/>
</dbReference>
<dbReference type="PANTHER" id="PTHR36608:SF1">
    <property type="entry name" value="POLYPHENOL OXIDASE C, CHLOROPLASTIC-LIKE"/>
    <property type="match status" value="1"/>
</dbReference>